<accession>A0ACB7Z4H0</accession>
<name>A0ACB7Z4H0_9ERIC</name>
<protein>
    <submittedName>
        <fullName evidence="1">Uncharacterized protein</fullName>
    </submittedName>
</protein>
<proteinExistence type="predicted"/>
<sequence length="312" mass="34027">MDYCYACGRIGHENRSCRFVSRDEGERSEYGPELRTGRARKLSLQTEDTRSAVNDDGEIATTLTEQRSKVQSGEDGESGMITREERVGNPVQSLQPTPDDARKAHPSGSGSVLQVPGLNLSKEVSTMPFLSLQGVVDMDNVGTNLLGENYESSNSDSTGHAMGQNPSTFPSPIPKPIHIPSPEPQYFVTEPNDSPKSLAHTQCLSPFHNQTNHPSPGPTIKPTNNPVSPSYTHIHSPIIRPSDPLTQNNQDITVTNLNTESPTHSPTHVTQAFALTQTITTSLNNLSIKRKADDDPIDNRSKILRLCSPNPT</sequence>
<organism evidence="1 2">
    <name type="scientific">Vaccinium darrowii</name>
    <dbReference type="NCBI Taxonomy" id="229202"/>
    <lineage>
        <taxon>Eukaryota</taxon>
        <taxon>Viridiplantae</taxon>
        <taxon>Streptophyta</taxon>
        <taxon>Embryophyta</taxon>
        <taxon>Tracheophyta</taxon>
        <taxon>Spermatophyta</taxon>
        <taxon>Magnoliopsida</taxon>
        <taxon>eudicotyledons</taxon>
        <taxon>Gunneridae</taxon>
        <taxon>Pentapetalae</taxon>
        <taxon>asterids</taxon>
        <taxon>Ericales</taxon>
        <taxon>Ericaceae</taxon>
        <taxon>Vaccinioideae</taxon>
        <taxon>Vaccinieae</taxon>
        <taxon>Vaccinium</taxon>
    </lineage>
</organism>
<dbReference type="EMBL" id="CM037154">
    <property type="protein sequence ID" value="KAH7860738.1"/>
    <property type="molecule type" value="Genomic_DNA"/>
</dbReference>
<keyword evidence="2" id="KW-1185">Reference proteome</keyword>
<gene>
    <name evidence="1" type="ORF">Vadar_017429</name>
</gene>
<dbReference type="Proteomes" id="UP000828048">
    <property type="component" value="Chromosome 4"/>
</dbReference>
<comment type="caution">
    <text evidence="1">The sequence shown here is derived from an EMBL/GenBank/DDBJ whole genome shotgun (WGS) entry which is preliminary data.</text>
</comment>
<evidence type="ECO:0000313" key="1">
    <source>
        <dbReference type="EMBL" id="KAH7860738.1"/>
    </source>
</evidence>
<evidence type="ECO:0000313" key="2">
    <source>
        <dbReference type="Proteomes" id="UP000828048"/>
    </source>
</evidence>
<reference evidence="1 2" key="1">
    <citation type="journal article" date="2021" name="Hortic Res">
        <title>High-quality reference genome and annotation aids understanding of berry development for evergreen blueberry (Vaccinium darrowii).</title>
        <authorList>
            <person name="Yu J."/>
            <person name="Hulse-Kemp A.M."/>
            <person name="Babiker E."/>
            <person name="Staton M."/>
        </authorList>
    </citation>
    <scope>NUCLEOTIDE SEQUENCE [LARGE SCALE GENOMIC DNA]</scope>
    <source>
        <strain evidence="2">cv. NJ 8807/NJ 8810</strain>
        <tissue evidence="1">Young leaf</tissue>
    </source>
</reference>